<accession>A0A2T2N1B6</accession>
<evidence type="ECO:0000259" key="1">
    <source>
        <dbReference type="Pfam" id="PF01764"/>
    </source>
</evidence>
<dbReference type="Proteomes" id="UP000240883">
    <property type="component" value="Unassembled WGS sequence"/>
</dbReference>
<keyword evidence="3" id="KW-1185">Reference proteome</keyword>
<protein>
    <recommendedName>
        <fullName evidence="1">Fungal lipase-type domain-containing protein</fullName>
    </recommendedName>
</protein>
<feature type="domain" description="Fungal lipase-type" evidence="1">
    <location>
        <begin position="10"/>
        <end position="59"/>
    </location>
</feature>
<dbReference type="SUPFAM" id="SSF53474">
    <property type="entry name" value="alpha/beta-Hydrolases"/>
    <property type="match status" value="1"/>
</dbReference>
<organism evidence="2 3">
    <name type="scientific">Corynespora cassiicola Philippines</name>
    <dbReference type="NCBI Taxonomy" id="1448308"/>
    <lineage>
        <taxon>Eukaryota</taxon>
        <taxon>Fungi</taxon>
        <taxon>Dikarya</taxon>
        <taxon>Ascomycota</taxon>
        <taxon>Pezizomycotina</taxon>
        <taxon>Dothideomycetes</taxon>
        <taxon>Pleosporomycetidae</taxon>
        <taxon>Pleosporales</taxon>
        <taxon>Corynesporascaceae</taxon>
        <taxon>Corynespora</taxon>
    </lineage>
</organism>
<evidence type="ECO:0000313" key="2">
    <source>
        <dbReference type="EMBL" id="PSN59149.1"/>
    </source>
</evidence>
<name>A0A2T2N1B6_CORCC</name>
<dbReference type="InterPro" id="IPR029058">
    <property type="entry name" value="AB_hydrolase_fold"/>
</dbReference>
<dbReference type="OrthoDB" id="3791445at2759"/>
<dbReference type="STRING" id="1448308.A0A2T2N1B6"/>
<dbReference type="AlphaFoldDB" id="A0A2T2N1B6"/>
<evidence type="ECO:0000313" key="3">
    <source>
        <dbReference type="Proteomes" id="UP000240883"/>
    </source>
</evidence>
<dbReference type="EMBL" id="KZ678163">
    <property type="protein sequence ID" value="PSN59149.1"/>
    <property type="molecule type" value="Genomic_DNA"/>
</dbReference>
<gene>
    <name evidence="2" type="ORF">BS50DRAFT_261597</name>
</gene>
<proteinExistence type="predicted"/>
<reference evidence="2 3" key="1">
    <citation type="journal article" date="2018" name="Front. Microbiol.">
        <title>Genome-Wide Analysis of Corynespora cassiicola Leaf Fall Disease Putative Effectors.</title>
        <authorList>
            <person name="Lopez D."/>
            <person name="Ribeiro S."/>
            <person name="Label P."/>
            <person name="Fumanal B."/>
            <person name="Venisse J.S."/>
            <person name="Kohler A."/>
            <person name="de Oliveira R.R."/>
            <person name="Labutti K."/>
            <person name="Lipzen A."/>
            <person name="Lail K."/>
            <person name="Bauer D."/>
            <person name="Ohm R.A."/>
            <person name="Barry K.W."/>
            <person name="Spatafora J."/>
            <person name="Grigoriev I.V."/>
            <person name="Martin F.M."/>
            <person name="Pujade-Renaud V."/>
        </authorList>
    </citation>
    <scope>NUCLEOTIDE SEQUENCE [LARGE SCALE GENOMIC DNA]</scope>
    <source>
        <strain evidence="2 3">Philippines</strain>
    </source>
</reference>
<dbReference type="GO" id="GO:0006629">
    <property type="term" value="P:lipid metabolic process"/>
    <property type="evidence" value="ECO:0007669"/>
    <property type="project" value="InterPro"/>
</dbReference>
<dbReference type="Pfam" id="PF01764">
    <property type="entry name" value="Lipase_3"/>
    <property type="match status" value="1"/>
</dbReference>
<dbReference type="Gene3D" id="3.40.50.1820">
    <property type="entry name" value="alpha/beta hydrolase"/>
    <property type="match status" value="1"/>
</dbReference>
<dbReference type="InterPro" id="IPR002921">
    <property type="entry name" value="Fungal_lipase-type"/>
</dbReference>
<sequence>MPLLESVGKASSILFTGHSAGGAIASLLYAHVGSMEQSQLSVVVRQFSSVHCIVFGTPPASVFPLPKYQCRPGGQASLFLSLLNEGDPIVKADARFFFKTGFPSKAMPPASRGKSDDPGCRGASMVGDGVQALGRQPFVSSGTILSVRKKASKSFRNTILEVHSQETCKIGIPSWKAHRMSTYRKRIESAASDTHLLGEKRSKRYGSLLVAFLMAV</sequence>